<dbReference type="KEGG" id="tkr:C7K43_08270"/>
<reference evidence="5" key="2">
    <citation type="journal article" date="2020" name="Int. Dairy J.">
        <title>Lactic acid bacterial diversity in Brie cheese focusing on salt concentration and pH of isolation medium and characterisation of halophilic and alkaliphilic lactic acid bacterial isolates.</title>
        <authorList>
            <person name="Unno R."/>
            <person name="Matsutani M."/>
            <person name="Suzuki T."/>
            <person name="Kodama K."/>
            <person name="Matsushita H."/>
            <person name="Yamasato K."/>
            <person name="Koizumi Y."/>
            <person name="Ishikawa M."/>
        </authorList>
    </citation>
    <scope>NUCLEOTIDE SEQUENCE</scope>
    <source>
        <strain evidence="5">7C1</strain>
        <strain evidence="4">8C4</strain>
    </source>
</reference>
<dbReference type="RefSeq" id="WP_124006434.1">
    <property type="nucleotide sequence ID" value="NZ_BJYN01000081.1"/>
</dbReference>
<dbReference type="Gene3D" id="3.40.630.30">
    <property type="match status" value="1"/>
</dbReference>
<dbReference type="SUPFAM" id="SSF55729">
    <property type="entry name" value="Acyl-CoA N-acyltransferases (Nat)"/>
    <property type="match status" value="1"/>
</dbReference>
<proteinExistence type="predicted"/>
<dbReference type="GeneID" id="69985940"/>
<evidence type="ECO:0000256" key="1">
    <source>
        <dbReference type="ARBA" id="ARBA00022679"/>
    </source>
</evidence>
<dbReference type="PANTHER" id="PTHR43877">
    <property type="entry name" value="AMINOALKYLPHOSPHONATE N-ACETYLTRANSFERASE-RELATED-RELATED"/>
    <property type="match status" value="1"/>
</dbReference>
<evidence type="ECO:0000313" key="7">
    <source>
        <dbReference type="Proteomes" id="UP000886607"/>
    </source>
</evidence>
<keyword evidence="7" id="KW-1185">Reference proteome</keyword>
<evidence type="ECO:0000256" key="2">
    <source>
        <dbReference type="ARBA" id="ARBA00023315"/>
    </source>
</evidence>
<dbReference type="GO" id="GO:0016747">
    <property type="term" value="F:acyltransferase activity, transferring groups other than amino-acyl groups"/>
    <property type="evidence" value="ECO:0007669"/>
    <property type="project" value="InterPro"/>
</dbReference>
<reference evidence="5" key="1">
    <citation type="submission" date="2019-08" db="EMBL/GenBank/DDBJ databases">
        <authorList>
            <person name="Ishikawa M."/>
            <person name="Suzuki T."/>
            <person name="Matsutani M."/>
        </authorList>
    </citation>
    <scope>NUCLEOTIDE SEQUENCE</scope>
    <source>
        <strain evidence="5">7C1</strain>
        <strain evidence="4">8C4</strain>
    </source>
</reference>
<dbReference type="Proteomes" id="UP000886607">
    <property type="component" value="Unassembled WGS sequence"/>
</dbReference>
<dbReference type="AlphaFoldDB" id="A0AAN4UAJ0"/>
<keyword evidence="2" id="KW-0012">Acyltransferase</keyword>
<feature type="domain" description="N-acetyltransferase" evidence="3">
    <location>
        <begin position="1"/>
        <end position="142"/>
    </location>
</feature>
<dbReference type="PROSITE" id="PS51186">
    <property type="entry name" value="GNAT"/>
    <property type="match status" value="1"/>
</dbReference>
<dbReference type="InterPro" id="IPR050832">
    <property type="entry name" value="Bact_Acetyltransf"/>
</dbReference>
<accession>A0AAN4UAJ0</accession>
<dbReference type="Proteomes" id="UP000886597">
    <property type="component" value="Unassembled WGS sequence"/>
</dbReference>
<keyword evidence="1" id="KW-0808">Transferase</keyword>
<dbReference type="PIRSF" id="PIRSF037663">
    <property type="entry name" value="Acetyltransf_GNAT_prd"/>
    <property type="match status" value="1"/>
</dbReference>
<organism evidence="5 6">
    <name type="scientific">Tetragenococcus koreensis</name>
    <dbReference type="NCBI Taxonomy" id="290335"/>
    <lineage>
        <taxon>Bacteria</taxon>
        <taxon>Bacillati</taxon>
        <taxon>Bacillota</taxon>
        <taxon>Bacilli</taxon>
        <taxon>Lactobacillales</taxon>
        <taxon>Enterococcaceae</taxon>
        <taxon>Tetragenococcus</taxon>
    </lineage>
</organism>
<name>A0AAN4UAJ0_9ENTE</name>
<protein>
    <submittedName>
        <fullName evidence="5">GNAT family acetyltransferase</fullName>
    </submittedName>
</protein>
<dbReference type="Pfam" id="PF13508">
    <property type="entry name" value="Acetyltransf_7"/>
    <property type="match status" value="1"/>
</dbReference>
<comment type="caution">
    <text evidence="5">The sequence shown here is derived from an EMBL/GenBank/DDBJ whole genome shotgun (WGS) entry which is preliminary data.</text>
</comment>
<sequence length="142" mass="16822">MIRTMELKDAKAIQKINKESLGYDFPEKETLEKLKVIRQLSNNRIFVYEKENQVIGYIHLAEYENTYHKSLKNILTLAVRPKNQEQGVASQLLEAGQNWAKNQGSEGIRLVTGFERENAQKFYEKHGFQKRKDQTNYIKWWE</sequence>
<dbReference type="InterPro" id="IPR016181">
    <property type="entry name" value="Acyl_CoA_acyltransferase"/>
</dbReference>
<evidence type="ECO:0000313" key="4">
    <source>
        <dbReference type="EMBL" id="GEQ48691.1"/>
    </source>
</evidence>
<gene>
    <name evidence="4" type="ORF">TK11N_05430</name>
    <name evidence="5" type="ORF">TK2N_05710</name>
</gene>
<dbReference type="EMBL" id="BKBQ01000006">
    <property type="protein sequence ID" value="GEQ53727.1"/>
    <property type="molecule type" value="Genomic_DNA"/>
</dbReference>
<dbReference type="InterPro" id="IPR017255">
    <property type="entry name" value="AcTrfase_GNAT_prd"/>
</dbReference>
<dbReference type="EMBL" id="BKBO01000006">
    <property type="protein sequence ID" value="GEQ48691.1"/>
    <property type="molecule type" value="Genomic_DNA"/>
</dbReference>
<evidence type="ECO:0000259" key="3">
    <source>
        <dbReference type="PROSITE" id="PS51186"/>
    </source>
</evidence>
<evidence type="ECO:0000313" key="5">
    <source>
        <dbReference type="EMBL" id="GEQ53727.1"/>
    </source>
</evidence>
<evidence type="ECO:0000313" key="6">
    <source>
        <dbReference type="Proteomes" id="UP000886597"/>
    </source>
</evidence>
<dbReference type="CDD" id="cd04301">
    <property type="entry name" value="NAT_SF"/>
    <property type="match status" value="1"/>
</dbReference>
<dbReference type="InterPro" id="IPR000182">
    <property type="entry name" value="GNAT_dom"/>
</dbReference>